<sequence length="371" mass="39985">MAANGWTDDLLDRMRTVGDPLGDAAIAETYELGQQDQVRQTLLGFGRNSDAVPAGLPPRLRAYFEESAVLPSWADRARMARGHELLGRYQPLIASILLCGSLPLCYTCGNGAEVLVRSQRLTSGVYRRLMETSQFVVDVLDNDGLGPGGRGLRSAQKVRLLHATMRYHVSQLGDWDAAALGVPVNQEDLAGTLMSFSVLIPLGLAELGVDLLPEDREAYFHIWRVVGHVLGVDEQLNPAKFGDGAALKDAIIRHQQRPSEAGRVLTKGVLDFIREVLPVPSGAGPTLIRRLIGDKSADVVAVPPADSLTKLGLSAAALPNFGYGRTGDTLPPLAELASQLGLLVFKEGLLLTNKGRRREWQVPTGLTDSSS</sequence>
<dbReference type="Proteomes" id="UP000263377">
    <property type="component" value="Unassembled WGS sequence"/>
</dbReference>
<proteinExistence type="predicted"/>
<accession>A0A372ZWK2</accession>
<reference evidence="2 3" key="1">
    <citation type="submission" date="2018-08" db="EMBL/GenBank/DDBJ databases">
        <title>Diversity &amp; Physiological Properties of Lignin-Decomposing Actinobacteria from Soil.</title>
        <authorList>
            <person name="Roh S.G."/>
            <person name="Kim S.B."/>
        </authorList>
    </citation>
    <scope>NUCLEOTIDE SEQUENCE [LARGE SCALE GENOMIC DNA]</scope>
    <source>
        <strain evidence="2 3">MMS17-GH009</strain>
    </source>
</reference>
<evidence type="ECO:0000313" key="2">
    <source>
        <dbReference type="EMBL" id="RGD59780.1"/>
    </source>
</evidence>
<dbReference type="EMBL" id="QVIG01000001">
    <property type="protein sequence ID" value="RGD59780.1"/>
    <property type="molecule type" value="Genomic_DNA"/>
</dbReference>
<feature type="domain" description="ER-bound oxygenase mpaB/mpaB'/Rubber oxygenase catalytic" evidence="1">
    <location>
        <begin position="117"/>
        <end position="277"/>
    </location>
</feature>
<protein>
    <submittedName>
        <fullName evidence="2">DUF2236 domain-containing protein</fullName>
    </submittedName>
</protein>
<gene>
    <name evidence="2" type="ORF">DR950_20130</name>
</gene>
<dbReference type="InterPro" id="IPR018713">
    <property type="entry name" value="MPAB/Lcp_cat_dom"/>
</dbReference>
<organism evidence="2 3">
    <name type="scientific">Kitasatospora xanthocidica</name>
    <dbReference type="NCBI Taxonomy" id="83382"/>
    <lineage>
        <taxon>Bacteria</taxon>
        <taxon>Bacillati</taxon>
        <taxon>Actinomycetota</taxon>
        <taxon>Actinomycetes</taxon>
        <taxon>Kitasatosporales</taxon>
        <taxon>Streptomycetaceae</taxon>
        <taxon>Kitasatospora</taxon>
    </lineage>
</organism>
<keyword evidence="3" id="KW-1185">Reference proteome</keyword>
<dbReference type="InterPro" id="IPR037473">
    <property type="entry name" value="Lcp-like"/>
</dbReference>
<dbReference type="RefSeq" id="WP_117487920.1">
    <property type="nucleotide sequence ID" value="NZ_QVIG01000001.1"/>
</dbReference>
<dbReference type="GO" id="GO:0016491">
    <property type="term" value="F:oxidoreductase activity"/>
    <property type="evidence" value="ECO:0007669"/>
    <property type="project" value="InterPro"/>
</dbReference>
<dbReference type="PANTHER" id="PTHR37539">
    <property type="entry name" value="SECRETED PROTEIN-RELATED"/>
    <property type="match status" value="1"/>
</dbReference>
<evidence type="ECO:0000313" key="3">
    <source>
        <dbReference type="Proteomes" id="UP000263377"/>
    </source>
</evidence>
<dbReference type="PANTHER" id="PTHR37539:SF1">
    <property type="entry name" value="ER-BOUND OXYGENASE MPAB_MPAB'_RUBBER OXYGENASE CATALYTIC DOMAIN-CONTAINING PROTEIN"/>
    <property type="match status" value="1"/>
</dbReference>
<dbReference type="Pfam" id="PF09995">
    <property type="entry name" value="MPAB_Lcp_cat"/>
    <property type="match status" value="1"/>
</dbReference>
<dbReference type="AlphaFoldDB" id="A0A372ZWK2"/>
<evidence type="ECO:0000259" key="1">
    <source>
        <dbReference type="Pfam" id="PF09995"/>
    </source>
</evidence>
<comment type="caution">
    <text evidence="2">The sequence shown here is derived from an EMBL/GenBank/DDBJ whole genome shotgun (WGS) entry which is preliminary data.</text>
</comment>
<name>A0A372ZWK2_9ACTN</name>